<feature type="region of interest" description="Disordered" evidence="1">
    <location>
        <begin position="16"/>
        <end position="122"/>
    </location>
</feature>
<feature type="compositionally biased region" description="Low complexity" evidence="1">
    <location>
        <begin position="31"/>
        <end position="40"/>
    </location>
</feature>
<keyword evidence="3" id="KW-1185">Reference proteome</keyword>
<organism evidence="2 3">
    <name type="scientific">Klebsormidium nitens</name>
    <name type="common">Green alga</name>
    <name type="synonym">Ulothrix nitens</name>
    <dbReference type="NCBI Taxonomy" id="105231"/>
    <lineage>
        <taxon>Eukaryota</taxon>
        <taxon>Viridiplantae</taxon>
        <taxon>Streptophyta</taxon>
        <taxon>Klebsormidiophyceae</taxon>
        <taxon>Klebsormidiales</taxon>
        <taxon>Klebsormidiaceae</taxon>
        <taxon>Klebsormidium</taxon>
    </lineage>
</organism>
<proteinExistence type="predicted"/>
<evidence type="ECO:0000313" key="3">
    <source>
        <dbReference type="Proteomes" id="UP000054558"/>
    </source>
</evidence>
<dbReference type="Proteomes" id="UP000054558">
    <property type="component" value="Unassembled WGS sequence"/>
</dbReference>
<dbReference type="AlphaFoldDB" id="A0A1Y1I1Y8"/>
<name>A0A1Y1I1Y8_KLENI</name>
<sequence length="228" mass="24346">MSRSLWEKKREEVAHLNTNGGVGIGVRSSPRRVVGAAGAAERGCEKEMHQGGEKENDDGRGADRERLRRHEGAVLPEKAKGERGAVVRRCGTGADDAPGAERSGEAEKGPGAPVVAKDPGDPLKDMLGTLLRTMVEIELSRQRHGRDKNSSRHGEARLGSSGRVCAGNIPAAADPDGLRRSSLLWLVKAGSNWQGPAEGLQEAPQTRGSIGTTELRRRLLHGAIPLHF</sequence>
<feature type="compositionally biased region" description="Basic and acidic residues" evidence="1">
    <location>
        <begin position="147"/>
        <end position="156"/>
    </location>
</feature>
<dbReference type="EMBL" id="DF237120">
    <property type="protein sequence ID" value="GAQ83972.1"/>
    <property type="molecule type" value="Genomic_DNA"/>
</dbReference>
<gene>
    <name evidence="2" type="ORF">KFL_001710020</name>
</gene>
<feature type="region of interest" description="Disordered" evidence="1">
    <location>
        <begin position="141"/>
        <end position="161"/>
    </location>
</feature>
<accession>A0A1Y1I1Y8</accession>
<feature type="compositionally biased region" description="Basic and acidic residues" evidence="1">
    <location>
        <begin position="42"/>
        <end position="85"/>
    </location>
</feature>
<reference evidence="2 3" key="1">
    <citation type="journal article" date="2014" name="Nat. Commun.">
        <title>Klebsormidium flaccidum genome reveals primary factors for plant terrestrial adaptation.</title>
        <authorList>
            <person name="Hori K."/>
            <person name="Maruyama F."/>
            <person name="Fujisawa T."/>
            <person name="Togashi T."/>
            <person name="Yamamoto N."/>
            <person name="Seo M."/>
            <person name="Sato S."/>
            <person name="Yamada T."/>
            <person name="Mori H."/>
            <person name="Tajima N."/>
            <person name="Moriyama T."/>
            <person name="Ikeuchi M."/>
            <person name="Watanabe M."/>
            <person name="Wada H."/>
            <person name="Kobayashi K."/>
            <person name="Saito M."/>
            <person name="Masuda T."/>
            <person name="Sasaki-Sekimoto Y."/>
            <person name="Mashiguchi K."/>
            <person name="Awai K."/>
            <person name="Shimojima M."/>
            <person name="Masuda S."/>
            <person name="Iwai M."/>
            <person name="Nobusawa T."/>
            <person name="Narise T."/>
            <person name="Kondo S."/>
            <person name="Saito H."/>
            <person name="Sato R."/>
            <person name="Murakawa M."/>
            <person name="Ihara Y."/>
            <person name="Oshima-Yamada Y."/>
            <person name="Ohtaka K."/>
            <person name="Satoh M."/>
            <person name="Sonobe K."/>
            <person name="Ishii M."/>
            <person name="Ohtani R."/>
            <person name="Kanamori-Sato M."/>
            <person name="Honoki R."/>
            <person name="Miyazaki D."/>
            <person name="Mochizuki H."/>
            <person name="Umetsu J."/>
            <person name="Higashi K."/>
            <person name="Shibata D."/>
            <person name="Kamiya Y."/>
            <person name="Sato N."/>
            <person name="Nakamura Y."/>
            <person name="Tabata S."/>
            <person name="Ida S."/>
            <person name="Kurokawa K."/>
            <person name="Ohta H."/>
        </authorList>
    </citation>
    <scope>NUCLEOTIDE SEQUENCE [LARGE SCALE GENOMIC DNA]</scope>
    <source>
        <strain evidence="2 3">NIES-2285</strain>
    </source>
</reference>
<protein>
    <submittedName>
        <fullName evidence="2">Uncharacterized protein</fullName>
    </submittedName>
</protein>
<evidence type="ECO:0000313" key="2">
    <source>
        <dbReference type="EMBL" id="GAQ83972.1"/>
    </source>
</evidence>
<evidence type="ECO:0000256" key="1">
    <source>
        <dbReference type="SAM" id="MobiDB-lite"/>
    </source>
</evidence>